<organism evidence="2">
    <name type="scientific">Sesamum radiatum</name>
    <name type="common">Black benniseed</name>
    <dbReference type="NCBI Taxonomy" id="300843"/>
    <lineage>
        <taxon>Eukaryota</taxon>
        <taxon>Viridiplantae</taxon>
        <taxon>Streptophyta</taxon>
        <taxon>Embryophyta</taxon>
        <taxon>Tracheophyta</taxon>
        <taxon>Spermatophyta</taxon>
        <taxon>Magnoliopsida</taxon>
        <taxon>eudicotyledons</taxon>
        <taxon>Gunneridae</taxon>
        <taxon>Pentapetalae</taxon>
        <taxon>asterids</taxon>
        <taxon>lamiids</taxon>
        <taxon>Lamiales</taxon>
        <taxon>Pedaliaceae</taxon>
        <taxon>Sesamum</taxon>
    </lineage>
</organism>
<reference evidence="2" key="2">
    <citation type="journal article" date="2024" name="Plant">
        <title>Genomic evolution and insights into agronomic trait innovations of Sesamum species.</title>
        <authorList>
            <person name="Miao H."/>
            <person name="Wang L."/>
            <person name="Qu L."/>
            <person name="Liu H."/>
            <person name="Sun Y."/>
            <person name="Le M."/>
            <person name="Wang Q."/>
            <person name="Wei S."/>
            <person name="Zheng Y."/>
            <person name="Lin W."/>
            <person name="Duan Y."/>
            <person name="Cao H."/>
            <person name="Xiong S."/>
            <person name="Wang X."/>
            <person name="Wei L."/>
            <person name="Li C."/>
            <person name="Ma Q."/>
            <person name="Ju M."/>
            <person name="Zhao R."/>
            <person name="Li G."/>
            <person name="Mu C."/>
            <person name="Tian Q."/>
            <person name="Mei H."/>
            <person name="Zhang T."/>
            <person name="Gao T."/>
            <person name="Zhang H."/>
        </authorList>
    </citation>
    <scope>NUCLEOTIDE SEQUENCE</scope>
    <source>
        <strain evidence="2">G02</strain>
    </source>
</reference>
<dbReference type="PANTHER" id="PTHR48258:SF3">
    <property type="entry name" value="FK506-BINDING PROTEIN 4-LIKE ISOFORM X1"/>
    <property type="match status" value="1"/>
</dbReference>
<dbReference type="EMBL" id="JACGWJ010000022">
    <property type="protein sequence ID" value="KAL0329248.1"/>
    <property type="molecule type" value="Genomic_DNA"/>
</dbReference>
<protein>
    <recommendedName>
        <fullName evidence="1">DUF4218 domain-containing protein</fullName>
    </recommendedName>
</protein>
<dbReference type="InterPro" id="IPR025452">
    <property type="entry name" value="DUF4218"/>
</dbReference>
<evidence type="ECO:0000259" key="1">
    <source>
        <dbReference type="Pfam" id="PF13960"/>
    </source>
</evidence>
<evidence type="ECO:0000313" key="2">
    <source>
        <dbReference type="EMBL" id="KAL0329248.1"/>
    </source>
</evidence>
<dbReference type="Pfam" id="PF13960">
    <property type="entry name" value="DUF4218"/>
    <property type="match status" value="1"/>
</dbReference>
<comment type="caution">
    <text evidence="2">The sequence shown here is derived from an EMBL/GenBank/DDBJ whole genome shotgun (WGS) entry which is preliminary data.</text>
</comment>
<feature type="domain" description="DUF4218" evidence="1">
    <location>
        <begin position="111"/>
        <end position="182"/>
    </location>
</feature>
<name>A0AAW2ME34_SESRA</name>
<reference evidence="2" key="1">
    <citation type="submission" date="2020-06" db="EMBL/GenBank/DDBJ databases">
        <authorList>
            <person name="Li T."/>
            <person name="Hu X."/>
            <person name="Zhang T."/>
            <person name="Song X."/>
            <person name="Zhang H."/>
            <person name="Dai N."/>
            <person name="Sheng W."/>
            <person name="Hou X."/>
            <person name="Wei L."/>
        </authorList>
    </citation>
    <scope>NUCLEOTIDE SEQUENCE</scope>
    <source>
        <strain evidence="2">G02</strain>
        <tissue evidence="2">Leaf</tissue>
    </source>
</reference>
<dbReference type="PANTHER" id="PTHR48258">
    <property type="entry name" value="DUF4218 DOMAIN-CONTAINING PROTEIN-RELATED"/>
    <property type="match status" value="1"/>
</dbReference>
<gene>
    <name evidence="2" type="ORF">Sradi_4911500</name>
</gene>
<dbReference type="AlphaFoldDB" id="A0AAW2ME34"/>
<proteinExistence type="predicted"/>
<sequence>MNARRDLKIICNRLELELDERRPNVMPKAVYTLSKEQKRRVCKWIYGLKFPNGYASNLACCVDIMELRMHGMKSHDCHVFMQNLIPIAFRQILPQHVLSALTEVSLLFEIICSTTMDVHKLRELEKNIVIILCNLEKTFLPVFFDSMEDLMVHMPYEARVGANAIQVDVPIERFLRKLKKKVIKSTY</sequence>
<accession>A0AAW2ME34</accession>